<keyword evidence="3" id="KW-1185">Reference proteome</keyword>
<proteinExistence type="predicted"/>
<feature type="compositionally biased region" description="Pro residues" evidence="1">
    <location>
        <begin position="199"/>
        <end position="209"/>
    </location>
</feature>
<feature type="region of interest" description="Disordered" evidence="1">
    <location>
        <begin position="179"/>
        <end position="210"/>
    </location>
</feature>
<dbReference type="Proteomes" id="UP000076738">
    <property type="component" value="Unassembled WGS sequence"/>
</dbReference>
<sequence length="353" mass="38392">MHANGEGNRAPSNYLPAKSGDQMNDTDESVAGYESVKKATATTRHEGEPNLGTRTYARVVDSLLLKGAIVGDRALVRTDSQAQARLRVCFYLAPNYLVSDFSGGQYAYEGWLRTLNALFRLVVHLANRNVLELETLMAARTAHWQLSDLALSFHIGDIIDSLYQAGAMLAEVEKMQSSVAAQSHPTAPKPADSTTSPSVQPPAPRPPPTVRFSEDVLAHLSRVRAAHGGLIPSSPQMQLSLRHWFGLALDYLIRDYMSGIPDGGLGWAHGLLALIFVISIMHKGGVLELDTVAFAGAAVKNCVAWARFRQIKSLTPRLQLAVSKLLEVYDADDSTRYKGATVPVNLAVKLDYA</sequence>
<dbReference type="AlphaFoldDB" id="A0A167NXJ6"/>
<name>A0A167NXJ6_CALVF</name>
<evidence type="ECO:0000256" key="1">
    <source>
        <dbReference type="SAM" id="MobiDB-lite"/>
    </source>
</evidence>
<gene>
    <name evidence="2" type="ORF">CALVIDRAFT_56364</name>
</gene>
<reference evidence="2 3" key="1">
    <citation type="journal article" date="2016" name="Mol. Biol. Evol.">
        <title>Comparative Genomics of Early-Diverging Mushroom-Forming Fungi Provides Insights into the Origins of Lignocellulose Decay Capabilities.</title>
        <authorList>
            <person name="Nagy L.G."/>
            <person name="Riley R."/>
            <person name="Tritt A."/>
            <person name="Adam C."/>
            <person name="Daum C."/>
            <person name="Floudas D."/>
            <person name="Sun H."/>
            <person name="Yadav J.S."/>
            <person name="Pangilinan J."/>
            <person name="Larsson K.H."/>
            <person name="Matsuura K."/>
            <person name="Barry K."/>
            <person name="Labutti K."/>
            <person name="Kuo R."/>
            <person name="Ohm R.A."/>
            <person name="Bhattacharya S.S."/>
            <person name="Shirouzu T."/>
            <person name="Yoshinaga Y."/>
            <person name="Martin F.M."/>
            <person name="Grigoriev I.V."/>
            <person name="Hibbett D.S."/>
        </authorList>
    </citation>
    <scope>NUCLEOTIDE SEQUENCE [LARGE SCALE GENOMIC DNA]</scope>
    <source>
        <strain evidence="2 3">TUFC12733</strain>
    </source>
</reference>
<protein>
    <submittedName>
        <fullName evidence="2">Uncharacterized protein</fullName>
    </submittedName>
</protein>
<dbReference type="EMBL" id="KV417277">
    <property type="protein sequence ID" value="KZO98191.1"/>
    <property type="molecule type" value="Genomic_DNA"/>
</dbReference>
<evidence type="ECO:0000313" key="3">
    <source>
        <dbReference type="Proteomes" id="UP000076738"/>
    </source>
</evidence>
<accession>A0A167NXJ6</accession>
<evidence type="ECO:0000313" key="2">
    <source>
        <dbReference type="EMBL" id="KZO98191.1"/>
    </source>
</evidence>
<feature type="region of interest" description="Disordered" evidence="1">
    <location>
        <begin position="1"/>
        <end position="30"/>
    </location>
</feature>
<organism evidence="2 3">
    <name type="scientific">Calocera viscosa (strain TUFC12733)</name>
    <dbReference type="NCBI Taxonomy" id="1330018"/>
    <lineage>
        <taxon>Eukaryota</taxon>
        <taxon>Fungi</taxon>
        <taxon>Dikarya</taxon>
        <taxon>Basidiomycota</taxon>
        <taxon>Agaricomycotina</taxon>
        <taxon>Dacrymycetes</taxon>
        <taxon>Dacrymycetales</taxon>
        <taxon>Dacrymycetaceae</taxon>
        <taxon>Calocera</taxon>
    </lineage>
</organism>